<accession>A0A4Y2M906</accession>
<evidence type="ECO:0000256" key="1">
    <source>
        <dbReference type="SAM" id="MobiDB-lite"/>
    </source>
</evidence>
<reference evidence="2 3" key="1">
    <citation type="journal article" date="2019" name="Sci. Rep.">
        <title>Orb-weaving spider Araneus ventricosus genome elucidates the spidroin gene catalogue.</title>
        <authorList>
            <person name="Kono N."/>
            <person name="Nakamura H."/>
            <person name="Ohtoshi R."/>
            <person name="Moran D.A.P."/>
            <person name="Shinohara A."/>
            <person name="Yoshida Y."/>
            <person name="Fujiwara M."/>
            <person name="Mori M."/>
            <person name="Tomita M."/>
            <person name="Arakawa K."/>
        </authorList>
    </citation>
    <scope>NUCLEOTIDE SEQUENCE [LARGE SCALE GENOMIC DNA]</scope>
</reference>
<dbReference type="Proteomes" id="UP000499080">
    <property type="component" value="Unassembled WGS sequence"/>
</dbReference>
<evidence type="ECO:0000313" key="2">
    <source>
        <dbReference type="EMBL" id="GBN22860.1"/>
    </source>
</evidence>
<organism evidence="2 3">
    <name type="scientific">Araneus ventricosus</name>
    <name type="common">Orbweaver spider</name>
    <name type="synonym">Epeira ventricosa</name>
    <dbReference type="NCBI Taxonomy" id="182803"/>
    <lineage>
        <taxon>Eukaryota</taxon>
        <taxon>Metazoa</taxon>
        <taxon>Ecdysozoa</taxon>
        <taxon>Arthropoda</taxon>
        <taxon>Chelicerata</taxon>
        <taxon>Arachnida</taxon>
        <taxon>Araneae</taxon>
        <taxon>Araneomorphae</taxon>
        <taxon>Entelegynae</taxon>
        <taxon>Araneoidea</taxon>
        <taxon>Araneidae</taxon>
        <taxon>Araneus</taxon>
    </lineage>
</organism>
<keyword evidence="3" id="KW-1185">Reference proteome</keyword>
<name>A0A4Y2M906_ARAVE</name>
<protein>
    <submittedName>
        <fullName evidence="2">Uncharacterized protein</fullName>
    </submittedName>
</protein>
<evidence type="ECO:0000313" key="3">
    <source>
        <dbReference type="Proteomes" id="UP000499080"/>
    </source>
</evidence>
<feature type="region of interest" description="Disordered" evidence="1">
    <location>
        <begin position="171"/>
        <end position="191"/>
    </location>
</feature>
<dbReference type="AlphaFoldDB" id="A0A4Y2M906"/>
<sequence>MTQMLVEARLGDKLPSYILWNELVWPVGSKGTLVTRAVYKNEDIIPAVICHFNESSKHLNKNTKSLQCFPILHESEVEHNTCHHLSAKSFSFGNCDEADLEWYSDFKSEHLPEETRGKLINFLERNKQVFAASVEDLPGCDTVTERIELSDSIPVKQRAYRVPYNLTSEMDKHLDKQTMDKQMDKLSQRLD</sequence>
<comment type="caution">
    <text evidence="2">The sequence shown here is derived from an EMBL/GenBank/DDBJ whole genome shotgun (WGS) entry which is preliminary data.</text>
</comment>
<dbReference type="EMBL" id="BGPR01006915">
    <property type="protein sequence ID" value="GBN22860.1"/>
    <property type="molecule type" value="Genomic_DNA"/>
</dbReference>
<proteinExistence type="predicted"/>
<gene>
    <name evidence="2" type="ORF">AVEN_237222_1</name>
</gene>